<dbReference type="GeneID" id="54412423"/>
<dbReference type="Gene3D" id="3.50.30.30">
    <property type="match status" value="1"/>
</dbReference>
<evidence type="ECO:0000256" key="1">
    <source>
        <dbReference type="ARBA" id="ARBA00001947"/>
    </source>
</evidence>
<evidence type="ECO:0000256" key="12">
    <source>
        <dbReference type="ARBA" id="ARBA00023049"/>
    </source>
</evidence>
<dbReference type="EMBL" id="ML977507">
    <property type="protein sequence ID" value="KAF2129136.1"/>
    <property type="molecule type" value="Genomic_DNA"/>
</dbReference>
<dbReference type="PANTHER" id="PTHR12147:SF57">
    <property type="entry name" value="PEPTIDE HYDROLASE"/>
    <property type="match status" value="1"/>
</dbReference>
<dbReference type="Pfam" id="PF04389">
    <property type="entry name" value="Peptidase_M28"/>
    <property type="match status" value="1"/>
</dbReference>
<comment type="subunit">
    <text evidence="4">Monomer.</text>
</comment>
<dbReference type="AlphaFoldDB" id="A0A6A6AC25"/>
<comment type="cofactor">
    <cofactor evidence="1">
        <name>Zn(2+)</name>
        <dbReference type="ChEBI" id="CHEBI:29105"/>
    </cofactor>
</comment>
<keyword evidence="8 14" id="KW-0479">Metal-binding</keyword>
<dbReference type="InterPro" id="IPR046450">
    <property type="entry name" value="PA_dom_sf"/>
</dbReference>
<evidence type="ECO:0000256" key="15">
    <source>
        <dbReference type="SAM" id="MobiDB-lite"/>
    </source>
</evidence>
<evidence type="ECO:0000256" key="3">
    <source>
        <dbReference type="ARBA" id="ARBA00005957"/>
    </source>
</evidence>
<dbReference type="GO" id="GO:0005576">
    <property type="term" value="C:extracellular region"/>
    <property type="evidence" value="ECO:0007669"/>
    <property type="project" value="UniProtKB-SubCell"/>
</dbReference>
<feature type="compositionally biased region" description="Basic residues" evidence="15">
    <location>
        <begin position="466"/>
        <end position="479"/>
    </location>
</feature>
<gene>
    <name evidence="18" type="ORF">P153DRAFT_404106</name>
</gene>
<dbReference type="GO" id="GO:0006508">
    <property type="term" value="P:proteolysis"/>
    <property type="evidence" value="ECO:0007669"/>
    <property type="project" value="UniProtKB-KW"/>
</dbReference>
<dbReference type="SUPFAM" id="SSF52025">
    <property type="entry name" value="PA domain"/>
    <property type="match status" value="1"/>
</dbReference>
<dbReference type="InterPro" id="IPR003137">
    <property type="entry name" value="PA_domain"/>
</dbReference>
<dbReference type="SUPFAM" id="SSF53187">
    <property type="entry name" value="Zn-dependent exopeptidases"/>
    <property type="match status" value="1"/>
</dbReference>
<dbReference type="RefSeq" id="XP_033523525.1">
    <property type="nucleotide sequence ID" value="XM_033671991.1"/>
</dbReference>
<accession>A0A6A6AC25</accession>
<keyword evidence="5" id="KW-0031">Aminopeptidase</keyword>
<keyword evidence="19" id="KW-1185">Reference proteome</keyword>
<keyword evidence="7 14" id="KW-0645">Protease</keyword>
<reference evidence="18" key="1">
    <citation type="journal article" date="2020" name="Stud. Mycol.">
        <title>101 Dothideomycetes genomes: a test case for predicting lifestyles and emergence of pathogens.</title>
        <authorList>
            <person name="Haridas S."/>
            <person name="Albert R."/>
            <person name="Binder M."/>
            <person name="Bloem J."/>
            <person name="Labutti K."/>
            <person name="Salamov A."/>
            <person name="Andreopoulos B."/>
            <person name="Baker S."/>
            <person name="Barry K."/>
            <person name="Bills G."/>
            <person name="Bluhm B."/>
            <person name="Cannon C."/>
            <person name="Castanera R."/>
            <person name="Culley D."/>
            <person name="Daum C."/>
            <person name="Ezra D."/>
            <person name="Gonzalez J."/>
            <person name="Henrissat B."/>
            <person name="Kuo A."/>
            <person name="Liang C."/>
            <person name="Lipzen A."/>
            <person name="Lutzoni F."/>
            <person name="Magnuson J."/>
            <person name="Mondo S."/>
            <person name="Nolan M."/>
            <person name="Ohm R."/>
            <person name="Pangilinan J."/>
            <person name="Park H.-J."/>
            <person name="Ramirez L."/>
            <person name="Alfaro M."/>
            <person name="Sun H."/>
            <person name="Tritt A."/>
            <person name="Yoshinaga Y."/>
            <person name="Zwiers L.-H."/>
            <person name="Turgeon B."/>
            <person name="Goodwin S."/>
            <person name="Spatafora J."/>
            <person name="Crous P."/>
            <person name="Grigoriev I."/>
        </authorList>
    </citation>
    <scope>NUCLEOTIDE SEQUENCE</scope>
    <source>
        <strain evidence="18">CBS 119687</strain>
    </source>
</reference>
<dbReference type="CDD" id="cd02130">
    <property type="entry name" value="PA_ScAPY_like"/>
    <property type="match status" value="1"/>
</dbReference>
<evidence type="ECO:0000259" key="17">
    <source>
        <dbReference type="Pfam" id="PF04389"/>
    </source>
</evidence>
<dbReference type="OrthoDB" id="10013407at2759"/>
<dbReference type="GO" id="GO:0046872">
    <property type="term" value="F:metal ion binding"/>
    <property type="evidence" value="ECO:0007669"/>
    <property type="project" value="UniProtKB-KW"/>
</dbReference>
<evidence type="ECO:0000313" key="18">
    <source>
        <dbReference type="EMBL" id="KAF2129136.1"/>
    </source>
</evidence>
<comment type="similarity">
    <text evidence="3">Belongs to the peptidase M28 family. M28A subfamily.</text>
</comment>
<feature type="domain" description="PA" evidence="16">
    <location>
        <begin position="104"/>
        <end position="191"/>
    </location>
</feature>
<evidence type="ECO:0000256" key="7">
    <source>
        <dbReference type="ARBA" id="ARBA00022670"/>
    </source>
</evidence>
<evidence type="ECO:0000256" key="13">
    <source>
        <dbReference type="ARBA" id="ARBA00023180"/>
    </source>
</evidence>
<dbReference type="FunFam" id="3.40.630.10:FF:000054">
    <property type="entry name" value="Peptide hydrolase"/>
    <property type="match status" value="1"/>
</dbReference>
<feature type="region of interest" description="Disordered" evidence="15">
    <location>
        <begin position="447"/>
        <end position="479"/>
    </location>
</feature>
<keyword evidence="10 14" id="KW-0378">Hydrolase</keyword>
<dbReference type="CDD" id="cd03876">
    <property type="entry name" value="M28_SGAP_like"/>
    <property type="match status" value="1"/>
</dbReference>
<dbReference type="Proteomes" id="UP000799771">
    <property type="component" value="Unassembled WGS sequence"/>
</dbReference>
<keyword evidence="12" id="KW-0482">Metalloprotease</keyword>
<dbReference type="EC" id="3.4.-.-" evidence="14"/>
<proteinExistence type="inferred from homology"/>
<dbReference type="InterPro" id="IPR041756">
    <property type="entry name" value="M28_SGAP-like"/>
</dbReference>
<evidence type="ECO:0000256" key="5">
    <source>
        <dbReference type="ARBA" id="ARBA00022438"/>
    </source>
</evidence>
<sequence length="479" mass="50340">MLTCHQKGLKKAITQKVLKKGSQKLQDIAYSYPERNRVMGSPGHNDTVNWLKAELESLDGYYDVELQEFWSYVMLSGEINKFAVGNNSNVTASIFDYSASGNATASLVAVNDLGCEASDYPAAVAGNIALISRGSCEFGLKSALAGSAGAVGAVIYNNVAGNLQATLGAPPRPEGEYVASVGVSLETGSAWVAALAGGANLTATLDVTTDVRNISTYNVLATTKCGDHDNRLAVGAHTDSVVGGPGINDDGSGTVGILSVAKALAKYRVNNAVTFGFWSGEESGLLGSTYYVASLSAAEQAKIRAYLNFDMIASPNWVNQVYDGDGSAFNISGPVGSAEIEEFFENYFVEAGQNYSATEFNGRSDYGPFLDAGIASGGTTTGADEVKTPLEVEMYGGVAGEILDQCYHQACDNYANMAWGAFELHAKGIAASVAKYAASWAGFPEKPAGNSTMKRSAPKARDTGLHRHFGRGRKMPVSI</sequence>
<dbReference type="GO" id="GO:0004177">
    <property type="term" value="F:aminopeptidase activity"/>
    <property type="evidence" value="ECO:0007669"/>
    <property type="project" value="UniProtKB-KW"/>
</dbReference>
<evidence type="ECO:0000256" key="9">
    <source>
        <dbReference type="ARBA" id="ARBA00022729"/>
    </source>
</evidence>
<evidence type="ECO:0000256" key="11">
    <source>
        <dbReference type="ARBA" id="ARBA00022833"/>
    </source>
</evidence>
<evidence type="ECO:0000256" key="14">
    <source>
        <dbReference type="RuleBase" id="RU361240"/>
    </source>
</evidence>
<keyword evidence="6" id="KW-0964">Secreted</keyword>
<name>A0A6A6AC25_9PLEO</name>
<evidence type="ECO:0000256" key="2">
    <source>
        <dbReference type="ARBA" id="ARBA00004613"/>
    </source>
</evidence>
<evidence type="ECO:0000256" key="4">
    <source>
        <dbReference type="ARBA" id="ARBA00011245"/>
    </source>
</evidence>
<dbReference type="GO" id="GO:0008235">
    <property type="term" value="F:metalloexopeptidase activity"/>
    <property type="evidence" value="ECO:0007669"/>
    <property type="project" value="InterPro"/>
</dbReference>
<dbReference type="Pfam" id="PF02225">
    <property type="entry name" value="PA"/>
    <property type="match status" value="1"/>
</dbReference>
<keyword evidence="11 14" id="KW-0862">Zinc</keyword>
<dbReference type="InterPro" id="IPR045175">
    <property type="entry name" value="M28_fam"/>
</dbReference>
<dbReference type="Gene3D" id="3.40.630.10">
    <property type="entry name" value="Zn peptidases"/>
    <property type="match status" value="1"/>
</dbReference>
<evidence type="ECO:0000256" key="10">
    <source>
        <dbReference type="ARBA" id="ARBA00022801"/>
    </source>
</evidence>
<dbReference type="PANTHER" id="PTHR12147">
    <property type="entry name" value="METALLOPEPTIDASE M28 FAMILY MEMBER"/>
    <property type="match status" value="1"/>
</dbReference>
<dbReference type="InterPro" id="IPR007484">
    <property type="entry name" value="Peptidase_M28"/>
</dbReference>
<evidence type="ECO:0000313" key="19">
    <source>
        <dbReference type="Proteomes" id="UP000799771"/>
    </source>
</evidence>
<protein>
    <recommendedName>
        <fullName evidence="14">Peptide hydrolase</fullName>
        <ecNumber evidence="14">3.4.-.-</ecNumber>
    </recommendedName>
</protein>
<organism evidence="18 19">
    <name type="scientific">Dothidotthia symphoricarpi CBS 119687</name>
    <dbReference type="NCBI Taxonomy" id="1392245"/>
    <lineage>
        <taxon>Eukaryota</taxon>
        <taxon>Fungi</taxon>
        <taxon>Dikarya</taxon>
        <taxon>Ascomycota</taxon>
        <taxon>Pezizomycotina</taxon>
        <taxon>Dothideomycetes</taxon>
        <taxon>Pleosporomycetidae</taxon>
        <taxon>Pleosporales</taxon>
        <taxon>Dothidotthiaceae</taxon>
        <taxon>Dothidotthia</taxon>
    </lineage>
</organism>
<evidence type="ECO:0000256" key="8">
    <source>
        <dbReference type="ARBA" id="ARBA00022723"/>
    </source>
</evidence>
<comment type="subcellular location">
    <subcellularLocation>
        <location evidence="2">Secreted</location>
    </subcellularLocation>
</comment>
<feature type="domain" description="Peptidase M28" evidence="17">
    <location>
        <begin position="218"/>
        <end position="431"/>
    </location>
</feature>
<keyword evidence="13" id="KW-0325">Glycoprotein</keyword>
<evidence type="ECO:0000256" key="6">
    <source>
        <dbReference type="ARBA" id="ARBA00022525"/>
    </source>
</evidence>
<keyword evidence="9" id="KW-0732">Signal</keyword>
<evidence type="ECO:0000259" key="16">
    <source>
        <dbReference type="Pfam" id="PF02225"/>
    </source>
</evidence>